<dbReference type="InterPro" id="IPR002656">
    <property type="entry name" value="Acyl_transf_3_dom"/>
</dbReference>
<dbReference type="Pfam" id="PF01757">
    <property type="entry name" value="Acyl_transf_3"/>
    <property type="match status" value="1"/>
</dbReference>
<dbReference type="RefSeq" id="WP_203746555.1">
    <property type="nucleotide sequence ID" value="NZ_BONF01000016.1"/>
</dbReference>
<keyword evidence="1" id="KW-1133">Transmembrane helix</keyword>
<dbReference type="Proteomes" id="UP000601223">
    <property type="component" value="Unassembled WGS sequence"/>
</dbReference>
<reference evidence="3 4" key="1">
    <citation type="submission" date="2021-01" db="EMBL/GenBank/DDBJ databases">
        <title>Whole genome shotgun sequence of Catellatospora bangladeshensis NBRC 107357.</title>
        <authorList>
            <person name="Komaki H."/>
            <person name="Tamura T."/>
        </authorList>
    </citation>
    <scope>NUCLEOTIDE SEQUENCE [LARGE SCALE GENOMIC DNA]</scope>
    <source>
        <strain evidence="3 4">NBRC 107357</strain>
    </source>
</reference>
<keyword evidence="1" id="KW-0812">Transmembrane</keyword>
<evidence type="ECO:0000313" key="3">
    <source>
        <dbReference type="EMBL" id="GIF81908.1"/>
    </source>
</evidence>
<feature type="transmembrane region" description="Helical" evidence="1">
    <location>
        <begin position="213"/>
        <end position="231"/>
    </location>
</feature>
<feature type="domain" description="Acyltransferase 3" evidence="2">
    <location>
        <begin position="23"/>
        <end position="325"/>
    </location>
</feature>
<sequence>MTLISTRTVSETVPAVPARPRSPYIDSLRAAAIVRVFLQHTMPLGALTTLLPSMWVMFGLAGYLTASSLARGGAARTVRSRARRLLPPLWALAAIALPLMLLRGWPGFTWQHLLPWVFPLVNPPASEWGAPLVVALWYLRAYLWFVLLSPLLWWLFDRAPLLTLTVPLGAAVLLQTVIALPSSPVTDVVWTTASYGTAWLLGYARHTGLLDRLSWPAACAAAAGLGGLALLRAGGDPEGALDPLVQVLWGTAVVLLALRARPAMDWIRRVRPLHRAVALLNARAVTVYVWQLPMVAATFWLLGDLAGPPLLTVATAGVLTALATLCFGWVEDLAGRRTPTLLPPPPCTAPPHPAPTPA</sequence>
<feature type="transmembrane region" description="Helical" evidence="1">
    <location>
        <begin position="243"/>
        <end position="260"/>
    </location>
</feature>
<proteinExistence type="predicted"/>
<feature type="transmembrane region" description="Helical" evidence="1">
    <location>
        <begin position="280"/>
        <end position="303"/>
    </location>
</feature>
<feature type="transmembrane region" description="Helical" evidence="1">
    <location>
        <begin position="309"/>
        <end position="330"/>
    </location>
</feature>
<dbReference type="EMBL" id="BONF01000016">
    <property type="protein sequence ID" value="GIF81908.1"/>
    <property type="molecule type" value="Genomic_DNA"/>
</dbReference>
<comment type="caution">
    <text evidence="3">The sequence shown here is derived from an EMBL/GenBank/DDBJ whole genome shotgun (WGS) entry which is preliminary data.</text>
</comment>
<feature type="transmembrane region" description="Helical" evidence="1">
    <location>
        <begin position="128"/>
        <end position="154"/>
    </location>
</feature>
<evidence type="ECO:0000256" key="1">
    <source>
        <dbReference type="SAM" id="Phobius"/>
    </source>
</evidence>
<dbReference type="AlphaFoldDB" id="A0A8J3JJL5"/>
<protein>
    <submittedName>
        <fullName evidence="3">Membrane protein</fullName>
    </submittedName>
</protein>
<keyword evidence="1" id="KW-0472">Membrane</keyword>
<accession>A0A8J3JJL5</accession>
<gene>
    <name evidence="3" type="ORF">Cba03nite_32570</name>
</gene>
<feature type="transmembrane region" description="Helical" evidence="1">
    <location>
        <begin position="85"/>
        <end position="108"/>
    </location>
</feature>
<organism evidence="3 4">
    <name type="scientific">Catellatospora bangladeshensis</name>
    <dbReference type="NCBI Taxonomy" id="310355"/>
    <lineage>
        <taxon>Bacteria</taxon>
        <taxon>Bacillati</taxon>
        <taxon>Actinomycetota</taxon>
        <taxon>Actinomycetes</taxon>
        <taxon>Micromonosporales</taxon>
        <taxon>Micromonosporaceae</taxon>
        <taxon>Catellatospora</taxon>
    </lineage>
</organism>
<dbReference type="GO" id="GO:0016747">
    <property type="term" value="F:acyltransferase activity, transferring groups other than amino-acyl groups"/>
    <property type="evidence" value="ECO:0007669"/>
    <property type="project" value="InterPro"/>
</dbReference>
<evidence type="ECO:0000313" key="4">
    <source>
        <dbReference type="Proteomes" id="UP000601223"/>
    </source>
</evidence>
<name>A0A8J3JJL5_9ACTN</name>
<evidence type="ECO:0000259" key="2">
    <source>
        <dbReference type="Pfam" id="PF01757"/>
    </source>
</evidence>
<feature type="transmembrane region" description="Helical" evidence="1">
    <location>
        <begin position="44"/>
        <end position="64"/>
    </location>
</feature>
<keyword evidence="4" id="KW-1185">Reference proteome</keyword>